<dbReference type="InterPro" id="IPR007318">
    <property type="entry name" value="Phopholipid_MeTrfase"/>
</dbReference>
<evidence type="ECO:0000256" key="25">
    <source>
        <dbReference type="ARBA" id="ARBA00052126"/>
    </source>
</evidence>
<comment type="similarity">
    <text evidence="27">Belongs to the class VI-like SAM-binding methyltransferase superfamily. PEMT/PEM2 methyltransferase family.</text>
</comment>
<dbReference type="GO" id="GO:0005789">
    <property type="term" value="C:endoplasmic reticulum membrane"/>
    <property type="evidence" value="ECO:0007669"/>
    <property type="project" value="UniProtKB-SubCell"/>
</dbReference>
<dbReference type="EMBL" id="OX395139">
    <property type="protein sequence ID" value="CAI5791909.1"/>
    <property type="molecule type" value="Genomic_DNA"/>
</dbReference>
<comment type="catalytic activity">
    <reaction evidence="27">
        <text>a 1,2-diacyl-sn-glycero-3-phosphoethanolamine + S-adenosyl-L-methionine = a 1,2-diacyl-sn-glycero-3-phospho-N-methylethanolamine + S-adenosyl-L-homocysteine + H(+)</text>
        <dbReference type="Rhea" id="RHEA:11164"/>
        <dbReference type="ChEBI" id="CHEBI:15378"/>
        <dbReference type="ChEBI" id="CHEBI:57856"/>
        <dbReference type="ChEBI" id="CHEBI:59789"/>
        <dbReference type="ChEBI" id="CHEBI:64573"/>
        <dbReference type="ChEBI" id="CHEBI:64612"/>
        <dbReference type="EC" id="2.1.1.17"/>
    </reaction>
</comment>
<dbReference type="Pfam" id="PF04191">
    <property type="entry name" value="PEMT"/>
    <property type="match status" value="1"/>
</dbReference>
<evidence type="ECO:0000256" key="22">
    <source>
        <dbReference type="ARBA" id="ARBA00051455"/>
    </source>
</evidence>
<evidence type="ECO:0000256" key="14">
    <source>
        <dbReference type="ARBA" id="ARBA00023264"/>
    </source>
</evidence>
<evidence type="ECO:0000256" key="11">
    <source>
        <dbReference type="ARBA" id="ARBA00023128"/>
    </source>
</evidence>
<dbReference type="GO" id="GO:0032259">
    <property type="term" value="P:methylation"/>
    <property type="evidence" value="ECO:0007669"/>
    <property type="project" value="UniProtKB-KW"/>
</dbReference>
<evidence type="ECO:0000256" key="10">
    <source>
        <dbReference type="ARBA" id="ARBA00023098"/>
    </source>
</evidence>
<evidence type="ECO:0000256" key="27">
    <source>
        <dbReference type="HAMAP-Rule" id="MF_03216"/>
    </source>
</evidence>
<dbReference type="EC" id="2.1.1.71" evidence="27"/>
<evidence type="ECO:0000256" key="28">
    <source>
        <dbReference type="SAM" id="Phobius"/>
    </source>
</evidence>
<evidence type="ECO:0000256" key="21">
    <source>
        <dbReference type="ARBA" id="ARBA00051451"/>
    </source>
</evidence>
<evidence type="ECO:0000256" key="20">
    <source>
        <dbReference type="ARBA" id="ARBA00051210"/>
    </source>
</evidence>
<feature type="binding site" evidence="27">
    <location>
        <begin position="88"/>
        <end position="90"/>
    </location>
    <ligand>
        <name>S-adenosyl-L-methionine</name>
        <dbReference type="ChEBI" id="CHEBI:59789"/>
    </ligand>
</feature>
<dbReference type="PANTHER" id="PTHR15458">
    <property type="entry name" value="PHOSPHATIDYLETHANOLAMINE N-METHYLTRANSFERASE"/>
    <property type="match status" value="1"/>
</dbReference>
<feature type="intramembrane region" description="Helical" evidence="27">
    <location>
        <begin position="3"/>
        <end position="23"/>
    </location>
</feature>
<keyword evidence="7 27" id="KW-0812">Transmembrane</keyword>
<evidence type="ECO:0000256" key="17">
    <source>
        <dbReference type="ARBA" id="ARBA00050788"/>
    </source>
</evidence>
<comment type="catalytic activity">
    <reaction evidence="25">
        <text>1,2-di-(9Z,12Z,15Z-octadecatrienoyl)-sn-glycero-3-phosphoethanolamine + S-adenosyl-L-methionine = 1,2-di-(9Z,12Z,15Z-octadecatrienoyl)-sn-glycero-3-phospho-N-methylethanolamine + S-adenosyl-L-homocysteine + H(+)</text>
        <dbReference type="Rhea" id="RHEA:70751"/>
        <dbReference type="ChEBI" id="CHEBI:15378"/>
        <dbReference type="ChEBI" id="CHEBI:57856"/>
        <dbReference type="ChEBI" id="CHEBI:59789"/>
        <dbReference type="ChEBI" id="CHEBI:189858"/>
        <dbReference type="ChEBI" id="CHEBI:189859"/>
    </reaction>
    <physiologicalReaction direction="left-to-right" evidence="25">
        <dbReference type="Rhea" id="RHEA:70752"/>
    </physiologicalReaction>
</comment>
<evidence type="ECO:0000256" key="26">
    <source>
        <dbReference type="ARBA" id="ARBA00052148"/>
    </source>
</evidence>
<dbReference type="PIRSF" id="PIRSF005444">
    <property type="entry name" value="PEMT"/>
    <property type="match status" value="1"/>
</dbReference>
<dbReference type="PANTHER" id="PTHR15458:SF5">
    <property type="entry name" value="PHOSPHATIDYLETHANOLAMINE N-METHYLTRANSFERASE"/>
    <property type="match status" value="1"/>
</dbReference>
<evidence type="ECO:0000313" key="29">
    <source>
        <dbReference type="EMBL" id="CAI5791909.1"/>
    </source>
</evidence>
<keyword evidence="14 27" id="KW-1208">Phospholipid metabolism</keyword>
<comment type="catalytic activity">
    <reaction evidence="20">
        <text>1,2-di-(9Z,12Z,15Z-octadecatrienoyl)-sn-glycero-3-phospho-N,N-dimethylethanolamine + S-adenosyl-L-methionine = 1,2-di-(9Z,12Z,15Z-octadecatrienoyl)-sn-glycero-3-phosphocholine + S-adenosyl-L-homocysteine + H(+)</text>
        <dbReference type="Rhea" id="RHEA:70759"/>
        <dbReference type="ChEBI" id="CHEBI:15378"/>
        <dbReference type="ChEBI" id="CHEBI:57856"/>
        <dbReference type="ChEBI" id="CHEBI:59789"/>
        <dbReference type="ChEBI" id="CHEBI:86161"/>
        <dbReference type="ChEBI" id="CHEBI:189860"/>
    </reaction>
    <physiologicalReaction direction="left-to-right" evidence="20">
        <dbReference type="Rhea" id="RHEA:70760"/>
    </physiologicalReaction>
</comment>
<comment type="function">
    <text evidence="27">Catalyzes the three sequential steps of the methylation pathway for the biosynthesis of phosphatidylcholine, a critical and essential component for membrane structure. Uses S-adenosylmethionine (S-adenosyl-L-methionine, SAM or AdoMet) as the methyl group donor for the methylation of phosphatidylethanolamine (1,2-diacyl-sn-glycero-3-phosphoethanolamine, PE) to phosphatidylmonomethylethanolamine (1,2-diacyl-sn-glycero-3-phospho-N-methylethanolamine, PMME), PMME to phosphatidyldimethylethanolamine (1,2-diacyl-sn-glycero-3-phospho-N,N-dimethylethanolamine, PDME), and PDME to phosphatidylcholine (1,2-diacyl-sn-glycero-3-phosphocholine, PC), producing S-adenosyl-L-homocysteine in each step.</text>
</comment>
<comment type="catalytic activity">
    <reaction evidence="27">
        <text>a 1,2-diacyl-sn-glycero-3-phospho-N-methylethanolamine + S-adenosyl-L-methionine = a 1,2-diacyl-sn-glycero-3-phospho-N,N-dimethylethanolamine + S-adenosyl-L-homocysteine + H(+)</text>
        <dbReference type="Rhea" id="RHEA:32735"/>
        <dbReference type="ChEBI" id="CHEBI:15378"/>
        <dbReference type="ChEBI" id="CHEBI:57856"/>
        <dbReference type="ChEBI" id="CHEBI:59789"/>
        <dbReference type="ChEBI" id="CHEBI:64572"/>
        <dbReference type="ChEBI" id="CHEBI:64573"/>
        <dbReference type="EC" id="2.1.1.71"/>
    </reaction>
</comment>
<keyword evidence="11 27" id="KW-0496">Mitochondrion</keyword>
<comment type="catalytic activity">
    <reaction evidence="23">
        <text>1,2-di-(9Z,12Z,15Z-octadecatrienoyl)-sn-glycero-3-phospho-N-methylethanolamine + S-adenosyl-L-methionine = 1,2-di-(9Z,12Z,15Z-octadecatrienoyl)-sn-glycero-3-phospho-N,N-dimethylethanolamine + S-adenosyl-L-homocysteine + H(+)</text>
        <dbReference type="Rhea" id="RHEA:70755"/>
        <dbReference type="ChEBI" id="CHEBI:15378"/>
        <dbReference type="ChEBI" id="CHEBI:57856"/>
        <dbReference type="ChEBI" id="CHEBI:59789"/>
        <dbReference type="ChEBI" id="CHEBI:189859"/>
        <dbReference type="ChEBI" id="CHEBI:189860"/>
    </reaction>
    <physiologicalReaction direction="left-to-right" evidence="23">
        <dbReference type="Rhea" id="RHEA:70756"/>
    </physiologicalReaction>
</comment>
<accession>A0AA35LA72</accession>
<keyword evidence="9 27" id="KW-1133">Transmembrane helix</keyword>
<comment type="catalytic activity">
    <reaction evidence="24">
        <text>1,2-di-(9Z-octadecenoyl)-sn-glycero-3-phosphoethanolamine + S-adenosyl-L-methionine = 1,2-di-(9Z-octadecenoyl)-sn-glycero-3-phospho-N-methylethanolamine + S-adenosyl-L-homocysteine + H(+)</text>
        <dbReference type="Rhea" id="RHEA:70619"/>
        <dbReference type="ChEBI" id="CHEBI:15378"/>
        <dbReference type="ChEBI" id="CHEBI:57856"/>
        <dbReference type="ChEBI" id="CHEBI:59789"/>
        <dbReference type="ChEBI" id="CHEBI:74986"/>
        <dbReference type="ChEBI" id="CHEBI:85679"/>
    </reaction>
    <physiologicalReaction direction="left-to-right" evidence="24">
        <dbReference type="Rhea" id="RHEA:70620"/>
    </physiologicalReaction>
</comment>
<dbReference type="GO" id="GO:0004608">
    <property type="term" value="F:phosphatidylethanolamine N-methyltransferase activity"/>
    <property type="evidence" value="ECO:0007669"/>
    <property type="project" value="UniProtKB-UniRule"/>
</dbReference>
<comment type="catalytic activity">
    <reaction evidence="21">
        <text>1,2-di-(9Z,12Z-octadecadienoyl)-sn-glycero-3-phospho-N,N-dimethylethanolamine + S-adenosyl-L-methionine = 1,2-di-(9Z,12Z-octadecadienoyl)-sn-glycero-3-phosphocholine + S-adenosyl-L-homocysteine + H(+)</text>
        <dbReference type="Rhea" id="RHEA:70747"/>
        <dbReference type="ChEBI" id="CHEBI:15378"/>
        <dbReference type="ChEBI" id="CHEBI:42027"/>
        <dbReference type="ChEBI" id="CHEBI:57856"/>
        <dbReference type="ChEBI" id="CHEBI:59789"/>
        <dbReference type="ChEBI" id="CHEBI:189849"/>
    </reaction>
    <physiologicalReaction direction="left-to-right" evidence="21">
        <dbReference type="Rhea" id="RHEA:70748"/>
    </physiologicalReaction>
</comment>
<comment type="subcellular location">
    <subcellularLocation>
        <location evidence="27">Endoplasmic reticulum membrane</location>
        <topology evidence="27">Multi-pass membrane protein</topology>
    </subcellularLocation>
    <subcellularLocation>
        <location evidence="27">Mitochondrion membrane</location>
        <topology evidence="27">Multi-pass membrane protein</topology>
    </subcellularLocation>
    <text evidence="27">Found in endoplasmic reticulum where most PEMT activity is generated and in mitochondria.</text>
</comment>
<evidence type="ECO:0000256" key="13">
    <source>
        <dbReference type="ARBA" id="ARBA00023209"/>
    </source>
</evidence>
<protein>
    <recommendedName>
        <fullName evidence="27">Phosphatidylethanolamine N-methyltransferase</fullName>
        <shortName evidence="27">PEAMT</shortName>
        <shortName evidence="27">PEMT</shortName>
        <ecNumber evidence="27">2.1.1.17</ecNumber>
        <ecNumber evidence="27">2.1.1.71</ecNumber>
    </recommendedName>
    <alternativeName>
        <fullName evidence="27">Phospholipid methyltransferase</fullName>
        <shortName evidence="27">PLMT</shortName>
    </alternativeName>
</protein>
<evidence type="ECO:0000256" key="23">
    <source>
        <dbReference type="ARBA" id="ARBA00051880"/>
    </source>
</evidence>
<evidence type="ECO:0000256" key="4">
    <source>
        <dbReference type="ARBA" id="ARBA00022603"/>
    </source>
</evidence>
<evidence type="ECO:0000256" key="16">
    <source>
        <dbReference type="ARBA" id="ARBA00050744"/>
    </source>
</evidence>
<evidence type="ECO:0000313" key="30">
    <source>
        <dbReference type="Proteomes" id="UP001178461"/>
    </source>
</evidence>
<evidence type="ECO:0000256" key="19">
    <source>
        <dbReference type="ARBA" id="ARBA00050899"/>
    </source>
</evidence>
<keyword evidence="12 27" id="KW-0472">Membrane</keyword>
<dbReference type="Proteomes" id="UP001178461">
    <property type="component" value="Chromosome 14"/>
</dbReference>
<evidence type="ECO:0000256" key="12">
    <source>
        <dbReference type="ARBA" id="ARBA00023136"/>
    </source>
</evidence>
<evidence type="ECO:0000256" key="8">
    <source>
        <dbReference type="ARBA" id="ARBA00022824"/>
    </source>
</evidence>
<comment type="pathway">
    <text evidence="1 27">Phospholipid metabolism; phosphatidylcholine biosynthesis.</text>
</comment>
<comment type="catalytic activity">
    <reaction evidence="15">
        <text>1-hexadecanoyl-2-(4Z,7Z,10Z,13Z,16Z,19Z-docosahexaenoyl)-sn-glycero-3-phospho-N,N-dimethylethanolamine + S-adenosyl-L-methionine = 1-hexadecanoyl-2-(4Z,7Z,10Z,13Z,16Z,19Z-docosahexaenoyl)-sn-glycero-3-phosphocholine + S-adenosyl-L-homocysteine + H(+)</text>
        <dbReference type="Rhea" id="RHEA:70771"/>
        <dbReference type="ChEBI" id="CHEBI:15378"/>
        <dbReference type="ChEBI" id="CHEBI:57856"/>
        <dbReference type="ChEBI" id="CHEBI:59789"/>
        <dbReference type="ChEBI" id="CHEBI:74963"/>
        <dbReference type="ChEBI" id="CHEBI:189862"/>
    </reaction>
    <physiologicalReaction direction="left-to-right" evidence="15">
        <dbReference type="Rhea" id="RHEA:70772"/>
    </physiologicalReaction>
</comment>
<dbReference type="EC" id="2.1.1.17" evidence="27"/>
<dbReference type="AlphaFoldDB" id="A0AA35LA72"/>
<evidence type="ECO:0000256" key="1">
    <source>
        <dbReference type="ARBA" id="ARBA00004969"/>
    </source>
</evidence>
<evidence type="ECO:0000256" key="9">
    <source>
        <dbReference type="ARBA" id="ARBA00022989"/>
    </source>
</evidence>
<evidence type="ECO:0000256" key="24">
    <source>
        <dbReference type="ARBA" id="ARBA00051941"/>
    </source>
</evidence>
<comment type="pathway">
    <text evidence="2">Lipid metabolism.</text>
</comment>
<dbReference type="GO" id="GO:0000773">
    <property type="term" value="F:phosphatidyl-N-methylethanolamine N-methyltransferase activity"/>
    <property type="evidence" value="ECO:0007669"/>
    <property type="project" value="UniProtKB-UniRule"/>
</dbReference>
<evidence type="ECO:0000256" key="6">
    <source>
        <dbReference type="ARBA" id="ARBA00022691"/>
    </source>
</evidence>
<keyword evidence="13 27" id="KW-0594">Phospholipid biosynthesis</keyword>
<evidence type="ECO:0000256" key="18">
    <source>
        <dbReference type="ARBA" id="ARBA00050814"/>
    </source>
</evidence>
<organism evidence="29 30">
    <name type="scientific">Podarcis lilfordi</name>
    <name type="common">Lilford's wall lizard</name>
    <dbReference type="NCBI Taxonomy" id="74358"/>
    <lineage>
        <taxon>Eukaryota</taxon>
        <taxon>Metazoa</taxon>
        <taxon>Chordata</taxon>
        <taxon>Craniata</taxon>
        <taxon>Vertebrata</taxon>
        <taxon>Euteleostomi</taxon>
        <taxon>Lepidosauria</taxon>
        <taxon>Squamata</taxon>
        <taxon>Bifurcata</taxon>
        <taxon>Unidentata</taxon>
        <taxon>Episquamata</taxon>
        <taxon>Laterata</taxon>
        <taxon>Lacertibaenia</taxon>
        <taxon>Lacertidae</taxon>
        <taxon>Podarcis</taxon>
    </lineage>
</organism>
<keyword evidence="4 27" id="KW-0489">Methyltransferase</keyword>
<keyword evidence="3 27" id="KW-0444">Lipid biosynthesis</keyword>
<comment type="catalytic activity">
    <reaction evidence="16">
        <text>1-hexadecanoyl-2-(4Z,7Z,10Z,13Z,16Z,19Z-docosahexaenoyl)-sn-glycero-3-phosphoethanolamine + S-adenosyl-L-methionine = 1-hexadecanoyl-2-(4Z,7Z,10Z,13Z,16Z,19Z-docosahexaenoyl)-sn-glycero-3-phospho-N-methylethanolamine + S-adenosyl-L-homocysteine + H(+)</text>
        <dbReference type="Rhea" id="RHEA:70763"/>
        <dbReference type="ChEBI" id="CHEBI:15378"/>
        <dbReference type="ChEBI" id="CHEBI:57856"/>
        <dbReference type="ChEBI" id="CHEBI:59789"/>
        <dbReference type="ChEBI" id="CHEBI:78261"/>
        <dbReference type="ChEBI" id="CHEBI:189861"/>
    </reaction>
    <physiologicalReaction direction="left-to-right" evidence="16">
        <dbReference type="Rhea" id="RHEA:70764"/>
    </physiologicalReaction>
</comment>
<keyword evidence="8 27" id="KW-0256">Endoplasmic reticulum</keyword>
<keyword evidence="30" id="KW-1185">Reference proteome</keyword>
<evidence type="ECO:0000256" key="3">
    <source>
        <dbReference type="ARBA" id="ARBA00022516"/>
    </source>
</evidence>
<dbReference type="HAMAP" id="MF_03216">
    <property type="entry name" value="PLMT"/>
    <property type="match status" value="1"/>
</dbReference>
<dbReference type="GO" id="GO:0006656">
    <property type="term" value="P:phosphatidylcholine biosynthetic process"/>
    <property type="evidence" value="ECO:0007669"/>
    <property type="project" value="UniProtKB-UniRule"/>
</dbReference>
<keyword evidence="5 27" id="KW-0808">Transferase</keyword>
<feature type="transmembrane region" description="Helical" evidence="28">
    <location>
        <begin position="140"/>
        <end position="166"/>
    </location>
</feature>
<name>A0AA35LA72_9SAUR</name>
<keyword evidence="10 27" id="KW-0443">Lipid metabolism</keyword>
<feature type="topological domain" description="Lumenal" evidence="27">
    <location>
        <begin position="105"/>
        <end position="147"/>
    </location>
</feature>
<proteinExistence type="inferred from homology"/>
<reference evidence="29" key="1">
    <citation type="submission" date="2022-12" db="EMBL/GenBank/DDBJ databases">
        <authorList>
            <person name="Alioto T."/>
            <person name="Alioto T."/>
            <person name="Gomez Garrido J."/>
        </authorList>
    </citation>
    <scope>NUCLEOTIDE SEQUENCE</scope>
</reference>
<dbReference type="PROSITE" id="PS51599">
    <property type="entry name" value="SAM_PEMT_PEM2"/>
    <property type="match status" value="1"/>
</dbReference>
<feature type="transmembrane region" description="Helical" evidence="28">
    <location>
        <begin position="38"/>
        <end position="56"/>
    </location>
</feature>
<comment type="catalytic activity">
    <reaction evidence="26">
        <text>1,2-di-(9Z-octadecenoyl)-sn-glycero-3-phospho-N,N-dimethylethanolamine + S-adenosyl-L-methionine = 1,2-di-(9Z-octadecenoyl)-sn-glycero-3-phosphocholine + S-adenosyl-L-homocysteine + H(+)</text>
        <dbReference type="Rhea" id="RHEA:70623"/>
        <dbReference type="ChEBI" id="CHEBI:15378"/>
        <dbReference type="ChEBI" id="CHEBI:57856"/>
        <dbReference type="ChEBI" id="CHEBI:59789"/>
        <dbReference type="ChEBI" id="CHEBI:74669"/>
        <dbReference type="ChEBI" id="CHEBI:85680"/>
    </reaction>
    <physiologicalReaction direction="left-to-right" evidence="26">
        <dbReference type="Rhea" id="RHEA:70624"/>
    </physiologicalReaction>
</comment>
<feature type="topological domain" description="Cytoplasmic" evidence="27">
    <location>
        <begin position="169"/>
        <end position="186"/>
    </location>
</feature>
<feature type="binding site" evidence="27">
    <location>
        <begin position="170"/>
        <end position="171"/>
    </location>
    <ligand>
        <name>S-adenosyl-L-methionine</name>
        <dbReference type="ChEBI" id="CHEBI:59789"/>
    </ligand>
</feature>
<sequence length="186" mass="20841">MHLSLCSLDCCEGLSNVDYSQVARWEYRTRSLTRLFRSPYLACYCLGAVIVFLNFLRSHCFTEAMKSQPKLKALDSLLVHYTSVALMSVGIVFVTSSFLALGFIGTFLGDYFGILMEAKVTSFPFNVLDNPMYWGSTTIYLGWSVMHASPAGLILTAVVALCYTIALRYEGPFTEEIYRQKAAKSK</sequence>
<keyword evidence="6 27" id="KW-0949">S-adenosyl-L-methionine</keyword>
<evidence type="ECO:0000256" key="7">
    <source>
        <dbReference type="ARBA" id="ARBA00022692"/>
    </source>
</evidence>
<comment type="catalytic activity">
    <reaction evidence="18">
        <text>1,2-di-(9Z,12Z-octadecadienoyl)-sn-glycero-3-phospho-N-methylethanolamine + S-adenosyl-L-methionine = 1,2-di-(9Z,12Z-octadecadienoyl)-sn-glycero-3-phospho-N,N-dimethylethanolamine + S-adenosyl-L-homocysteine + H(+)</text>
        <dbReference type="Rhea" id="RHEA:70743"/>
        <dbReference type="ChEBI" id="CHEBI:15378"/>
        <dbReference type="ChEBI" id="CHEBI:57856"/>
        <dbReference type="ChEBI" id="CHEBI:59789"/>
        <dbReference type="ChEBI" id="CHEBI:189848"/>
        <dbReference type="ChEBI" id="CHEBI:189849"/>
    </reaction>
    <physiologicalReaction direction="left-to-right" evidence="18">
        <dbReference type="Rhea" id="RHEA:70744"/>
    </physiologicalReaction>
</comment>
<evidence type="ECO:0000256" key="5">
    <source>
        <dbReference type="ARBA" id="ARBA00022679"/>
    </source>
</evidence>
<evidence type="ECO:0000256" key="2">
    <source>
        <dbReference type="ARBA" id="ARBA00005189"/>
    </source>
</evidence>
<comment type="catalytic activity">
    <reaction evidence="22">
        <text>1,2-di-(9Z-octadecenoyl)-sn-glycero-3-phospho-N-methylethanolamine + S-adenosyl-L-methionine = 1,2-di-(9Z-octadecenoyl)-sn-glycero-3-phospho-N,N-dimethylethanolamine + S-adenosyl-L-homocysteine + H(+)</text>
        <dbReference type="Rhea" id="RHEA:46112"/>
        <dbReference type="ChEBI" id="CHEBI:15378"/>
        <dbReference type="ChEBI" id="CHEBI:57856"/>
        <dbReference type="ChEBI" id="CHEBI:59789"/>
        <dbReference type="ChEBI" id="CHEBI:85679"/>
        <dbReference type="ChEBI" id="CHEBI:85680"/>
    </reaction>
    <physiologicalReaction direction="left-to-right" evidence="22">
        <dbReference type="Rhea" id="RHEA:46113"/>
    </physiologicalReaction>
</comment>
<comment type="catalytic activity">
    <reaction evidence="27">
        <text>a 1,2-diacyl-sn-glycero-3-phospho-N,N-dimethylethanolamine + S-adenosyl-L-methionine = a 1,2-diacyl-sn-glycero-3-phosphocholine + S-adenosyl-L-homocysteine + H(+)</text>
        <dbReference type="Rhea" id="RHEA:32739"/>
        <dbReference type="ChEBI" id="CHEBI:15378"/>
        <dbReference type="ChEBI" id="CHEBI:57643"/>
        <dbReference type="ChEBI" id="CHEBI:57856"/>
        <dbReference type="ChEBI" id="CHEBI:59789"/>
        <dbReference type="ChEBI" id="CHEBI:64572"/>
    </reaction>
</comment>
<dbReference type="InterPro" id="IPR024960">
    <property type="entry name" value="PEMT/MFAP"/>
</dbReference>
<feature type="transmembrane region" description="Helical" evidence="28">
    <location>
        <begin position="77"/>
        <end position="108"/>
    </location>
</feature>
<evidence type="ECO:0000256" key="15">
    <source>
        <dbReference type="ARBA" id="ARBA00050433"/>
    </source>
</evidence>
<dbReference type="FunFam" id="1.20.120.1630:FF:000005">
    <property type="entry name" value="Phosphatidylethanolamine N-methyltransferase"/>
    <property type="match status" value="1"/>
</dbReference>
<feature type="topological domain" description="Cytoplasmic" evidence="27">
    <location>
        <begin position="57"/>
        <end position="83"/>
    </location>
</feature>
<dbReference type="GO" id="GO:0031966">
    <property type="term" value="C:mitochondrial membrane"/>
    <property type="evidence" value="ECO:0007669"/>
    <property type="project" value="UniProtKB-SubCell"/>
</dbReference>
<comment type="catalytic activity">
    <reaction evidence="17">
        <text>1,2-di-(9Z,12Z-octadecadienoyl)-sn-glycero-3-phosphoethanolamine + S-adenosyl-L-methionine = 1,2-di-(9Z,12Z-octadecadienoyl)-sn-glycero-3-phospho-N-methylethanolamine + S-adenosyl-L-homocysteine + H(+)</text>
        <dbReference type="Rhea" id="RHEA:70739"/>
        <dbReference type="ChEBI" id="CHEBI:15378"/>
        <dbReference type="ChEBI" id="CHEBI:57856"/>
        <dbReference type="ChEBI" id="CHEBI:59789"/>
        <dbReference type="ChEBI" id="CHEBI:172403"/>
        <dbReference type="ChEBI" id="CHEBI:189848"/>
    </reaction>
    <physiologicalReaction direction="left-to-right" evidence="17">
        <dbReference type="Rhea" id="RHEA:70740"/>
    </physiologicalReaction>
</comment>
<feature type="topological domain" description="Lumenal" evidence="27">
    <location>
        <begin position="24"/>
        <end position="35"/>
    </location>
</feature>
<gene>
    <name evidence="27" type="primary">PEMT</name>
    <name evidence="29" type="ORF">PODLI_1B014397</name>
</gene>
<comment type="catalytic activity">
    <reaction evidence="19">
        <text>1-hexadecanoyl-2-(4Z,7Z,10Z,13Z,16Z,19Z-docosahexaenoyl)-sn-glycero-3-phospho-N-methylethanolamine + S-adenosyl-L-methionine = 1-hexadecanoyl-2-(4Z,7Z,10Z,13Z,16Z,19Z-docosahexaenoyl)-sn-glycero-3-phospho-N,N-dimethylethanolamine + S-adenosyl-L-homocysteine + H(+)</text>
        <dbReference type="Rhea" id="RHEA:70767"/>
        <dbReference type="ChEBI" id="CHEBI:15378"/>
        <dbReference type="ChEBI" id="CHEBI:57856"/>
        <dbReference type="ChEBI" id="CHEBI:59789"/>
        <dbReference type="ChEBI" id="CHEBI:189861"/>
        <dbReference type="ChEBI" id="CHEBI:189862"/>
    </reaction>
    <physiologicalReaction direction="left-to-right" evidence="19">
        <dbReference type="Rhea" id="RHEA:70768"/>
    </physiologicalReaction>
</comment>
<dbReference type="Gene3D" id="1.20.120.1630">
    <property type="match status" value="1"/>
</dbReference>
<feature type="topological domain" description="Lumenal" evidence="27">
    <location>
        <begin position="1"/>
        <end position="2"/>
    </location>
</feature>